<protein>
    <submittedName>
        <fullName evidence="11">LAMI_0E15654g1_1</fullName>
    </submittedName>
</protein>
<evidence type="ECO:0000256" key="3">
    <source>
        <dbReference type="ARBA" id="ARBA00022516"/>
    </source>
</evidence>
<keyword evidence="3" id="KW-0444">Lipid biosynthesis</keyword>
<feature type="transmembrane region" description="Helical" evidence="9">
    <location>
        <begin position="267"/>
        <end position="286"/>
    </location>
</feature>
<keyword evidence="7" id="KW-0443">Lipid metabolism</keyword>
<dbReference type="PROSITE" id="PS50244">
    <property type="entry name" value="S5A_REDUCTASE"/>
    <property type="match status" value="1"/>
</dbReference>
<comment type="similarity">
    <text evidence="2">Belongs to the steroid 5-alpha reductase family.</text>
</comment>
<dbReference type="GO" id="GO:0016020">
    <property type="term" value="C:membrane"/>
    <property type="evidence" value="ECO:0007669"/>
    <property type="project" value="UniProtKB-SubCell"/>
</dbReference>
<evidence type="ECO:0000313" key="12">
    <source>
        <dbReference type="Proteomes" id="UP000191024"/>
    </source>
</evidence>
<evidence type="ECO:0000259" key="10">
    <source>
        <dbReference type="Pfam" id="PF02544"/>
    </source>
</evidence>
<dbReference type="EMBL" id="LT598465">
    <property type="protein sequence ID" value="SCU93809.1"/>
    <property type="molecule type" value="Genomic_DNA"/>
</dbReference>
<dbReference type="InterPro" id="IPR039357">
    <property type="entry name" value="SRD5A/TECR"/>
</dbReference>
<evidence type="ECO:0000256" key="5">
    <source>
        <dbReference type="ARBA" id="ARBA00022989"/>
    </source>
</evidence>
<dbReference type="STRING" id="1230905.A0A1G4JSJ1"/>
<keyword evidence="8 9" id="KW-0472">Membrane</keyword>
<dbReference type="InterPro" id="IPR001104">
    <property type="entry name" value="3-oxo-5_a-steroid_4-DH_C"/>
</dbReference>
<dbReference type="GO" id="GO:0016627">
    <property type="term" value="F:oxidoreductase activity, acting on the CH-CH group of donors"/>
    <property type="evidence" value="ECO:0007669"/>
    <property type="project" value="InterPro"/>
</dbReference>
<evidence type="ECO:0000256" key="4">
    <source>
        <dbReference type="ARBA" id="ARBA00022692"/>
    </source>
</evidence>
<feature type="transmembrane region" description="Helical" evidence="9">
    <location>
        <begin position="202"/>
        <end position="220"/>
    </location>
</feature>
<name>A0A1G4JSJ1_9SACH</name>
<keyword evidence="5 9" id="KW-1133">Transmembrane helix</keyword>
<dbReference type="GO" id="GO:0042761">
    <property type="term" value="P:very long-chain fatty acid biosynthetic process"/>
    <property type="evidence" value="ECO:0007669"/>
    <property type="project" value="TreeGrafter"/>
</dbReference>
<sequence length="305" mass="35420">MTVAVKSRSKSLKDMELPGGTKTVEDALTAISKANRNISKNRIRLTYLKETKQVAITSDDFFTDGCETQVFVKDIGPQVSWRLVFCVEYIGPILVHSLFYWLSTTDFGAKLHSPSRRPNPFVNQLAYYMVIAHYTKRELESLFLHKFSHATMPLFNIFKNSFHYWVLSGAISAGYFGYGFPLTDAQLFRIYSMLKLNNLSRLIGLFALSEVWNFYVHYKLRKWGDAQKKKGVIQRVPLEDGIFKIFVAPNYTFEVLSWFFFTVVFKLNLFAVFFLFVSAGQMYLWAMKKNKKYGTKRAFLIPFVF</sequence>
<evidence type="ECO:0000256" key="1">
    <source>
        <dbReference type="ARBA" id="ARBA00004141"/>
    </source>
</evidence>
<feature type="transmembrane region" description="Helical" evidence="9">
    <location>
        <begin position="162"/>
        <end position="182"/>
    </location>
</feature>
<proteinExistence type="inferred from homology"/>
<organism evidence="11 12">
    <name type="scientific">Lachancea mirantina</name>
    <dbReference type="NCBI Taxonomy" id="1230905"/>
    <lineage>
        <taxon>Eukaryota</taxon>
        <taxon>Fungi</taxon>
        <taxon>Dikarya</taxon>
        <taxon>Ascomycota</taxon>
        <taxon>Saccharomycotina</taxon>
        <taxon>Saccharomycetes</taxon>
        <taxon>Saccharomycetales</taxon>
        <taxon>Saccharomycetaceae</taxon>
        <taxon>Lachancea</taxon>
    </lineage>
</organism>
<evidence type="ECO:0000313" key="11">
    <source>
        <dbReference type="EMBL" id="SCU93809.1"/>
    </source>
</evidence>
<dbReference type="Proteomes" id="UP000191024">
    <property type="component" value="Chromosome E"/>
</dbReference>
<dbReference type="OrthoDB" id="540503at2759"/>
<evidence type="ECO:0000256" key="2">
    <source>
        <dbReference type="ARBA" id="ARBA00007742"/>
    </source>
</evidence>
<keyword evidence="6" id="KW-0560">Oxidoreductase</keyword>
<evidence type="ECO:0000256" key="8">
    <source>
        <dbReference type="ARBA" id="ARBA00023136"/>
    </source>
</evidence>
<dbReference type="AlphaFoldDB" id="A0A1G4JSJ1"/>
<accession>A0A1G4JSJ1</accession>
<keyword evidence="4 9" id="KW-0812">Transmembrane</keyword>
<dbReference type="Pfam" id="PF02544">
    <property type="entry name" value="Steroid_dh"/>
    <property type="match status" value="1"/>
</dbReference>
<reference evidence="11 12" key="1">
    <citation type="submission" date="2016-03" db="EMBL/GenBank/DDBJ databases">
        <authorList>
            <person name="Devillers H."/>
        </authorList>
    </citation>
    <scope>NUCLEOTIDE SEQUENCE [LARGE SCALE GENOMIC DNA]</scope>
    <source>
        <strain evidence="11">CBS 11717</strain>
    </source>
</reference>
<evidence type="ECO:0000256" key="7">
    <source>
        <dbReference type="ARBA" id="ARBA00023098"/>
    </source>
</evidence>
<gene>
    <name evidence="11" type="ORF">LAMI_0E15654G</name>
</gene>
<evidence type="ECO:0000256" key="6">
    <source>
        <dbReference type="ARBA" id="ARBA00023002"/>
    </source>
</evidence>
<dbReference type="PANTHER" id="PTHR10556">
    <property type="entry name" value="3-OXO-5-ALPHA-STEROID 4-DEHYDROGENASE"/>
    <property type="match status" value="1"/>
</dbReference>
<keyword evidence="12" id="KW-1185">Reference proteome</keyword>
<feature type="domain" description="3-oxo-5-alpha-steroid 4-dehydrogenase C-terminal" evidence="10">
    <location>
        <begin position="151"/>
        <end position="305"/>
    </location>
</feature>
<dbReference type="PANTHER" id="PTHR10556:SF28">
    <property type="entry name" value="VERY-LONG-CHAIN ENOYL-COA REDUCTASE"/>
    <property type="match status" value="1"/>
</dbReference>
<comment type="subcellular location">
    <subcellularLocation>
        <location evidence="1">Membrane</location>
        <topology evidence="1">Multi-pass membrane protein</topology>
    </subcellularLocation>
</comment>
<evidence type="ECO:0000256" key="9">
    <source>
        <dbReference type="SAM" id="Phobius"/>
    </source>
</evidence>